<name>A0A1C6KBI7_9FIRM</name>
<proteinExistence type="predicted"/>
<gene>
    <name evidence="1" type="ORF">SAMEA3545359_02851</name>
</gene>
<dbReference type="EMBL" id="FMHG01000006">
    <property type="protein sequence ID" value="SCJ91588.1"/>
    <property type="molecule type" value="Genomic_DNA"/>
</dbReference>
<accession>A0A1C6KBI7</accession>
<dbReference type="AlphaFoldDB" id="A0A1C6KBI7"/>
<protein>
    <submittedName>
        <fullName evidence="1">Uncharacterized protein</fullName>
    </submittedName>
</protein>
<evidence type="ECO:0000313" key="1">
    <source>
        <dbReference type="EMBL" id="SCJ91588.1"/>
    </source>
</evidence>
<reference evidence="1" key="1">
    <citation type="submission" date="2015-09" db="EMBL/GenBank/DDBJ databases">
        <authorList>
            <consortium name="Pathogen Informatics"/>
        </authorList>
    </citation>
    <scope>NUCLEOTIDE SEQUENCE</scope>
    <source>
        <strain evidence="1">2789STDY5834896</strain>
    </source>
</reference>
<sequence length="105" mass="11448">MRPINDCDLPPTGDQTLHLLEDLAAAVKLPYLSDLRALTAYPLLLCALDGILPAQYAPADWRDALHYFAGKQAPLSATAAQIKELLVGYLSRELDRAAQPPASRH</sequence>
<organism evidence="1">
    <name type="scientific">uncultured Anaerotruncus sp</name>
    <dbReference type="NCBI Taxonomy" id="905011"/>
    <lineage>
        <taxon>Bacteria</taxon>
        <taxon>Bacillati</taxon>
        <taxon>Bacillota</taxon>
        <taxon>Clostridia</taxon>
        <taxon>Eubacteriales</taxon>
        <taxon>Oscillospiraceae</taxon>
        <taxon>Anaerotruncus</taxon>
        <taxon>environmental samples</taxon>
    </lineage>
</organism>